<dbReference type="InterPro" id="IPR011047">
    <property type="entry name" value="Quinoprotein_ADH-like_sf"/>
</dbReference>
<dbReference type="Pfam" id="PF13360">
    <property type="entry name" value="PQQ_2"/>
    <property type="match status" value="1"/>
</dbReference>
<feature type="domain" description="Pyrrolo-quinoline quinone repeat" evidence="1">
    <location>
        <begin position="125"/>
        <end position="367"/>
    </location>
</feature>
<dbReference type="Proteomes" id="UP001320209">
    <property type="component" value="Chromosome"/>
</dbReference>
<dbReference type="PANTHER" id="PTHR34512">
    <property type="entry name" value="CELL SURFACE PROTEIN"/>
    <property type="match status" value="1"/>
</dbReference>
<dbReference type="SUPFAM" id="SSF50998">
    <property type="entry name" value="Quinoprotein alcohol dehydrogenase-like"/>
    <property type="match status" value="1"/>
</dbReference>
<evidence type="ECO:0000313" key="2">
    <source>
        <dbReference type="EMBL" id="BDB96543.1"/>
    </source>
</evidence>
<sequence length="444" mass="47020">MVYRFVVLLGICARCFFLAVIAVAFVGCDKKEKIPLVGDRVAFDVSDSEIETLPCEVTEPCRIGPEERSSVWAQPNRNNRNDIGNIVAPKKFSRTAKIQLGCGDGAGKILSSPVVSGRTLVIVGKDGRLYCHSLDSGEVIWSASLSVDESQCANGKEISGGGAVICGKCVYASSATGGAFCFDVRSGKKIWKTRLSAPARSAPLVLDDLVIVTNVNNQIEAMDLASGTIVWSHYGIVEDTNVQGLSVPVAVGGCVIAPYSSGEVVCVSAKSGEVVWANAGSLLRAFDGTTTALAHIKASPVAKDNCLYTVSYNGQTSCFDIRNGQLLWKRNIGGVETPSVSGNCLFLVSIDNALVCMNKNFGSVYWAKHLPFVKDVVSAWAGPVIAGGLLYVVGKNGVMLALDPAKKGTVVASYKLDAPVSLAPIVIDGKIFVIDEESFLYVFS</sequence>
<dbReference type="SMART" id="SM00564">
    <property type="entry name" value="PQQ"/>
    <property type="match status" value="6"/>
</dbReference>
<dbReference type="InterPro" id="IPR018391">
    <property type="entry name" value="PQQ_b-propeller_rpt"/>
</dbReference>
<organism evidence="2 3">
    <name type="scientific">Candidatus Hydrogenosomobacter endosymbioticus</name>
    <dbReference type="NCBI Taxonomy" id="2558174"/>
    <lineage>
        <taxon>Bacteria</taxon>
        <taxon>Pseudomonadati</taxon>
        <taxon>Pseudomonadota</taxon>
        <taxon>Alphaproteobacteria</taxon>
        <taxon>Holosporales</taxon>
        <taxon>Holosporaceae</taxon>
        <taxon>Candidatus Hydrogenosomobacter</taxon>
    </lineage>
</organism>
<dbReference type="RefSeq" id="WP_236864972.1">
    <property type="nucleotide sequence ID" value="NZ_AP025225.1"/>
</dbReference>
<proteinExistence type="predicted"/>
<evidence type="ECO:0000313" key="3">
    <source>
        <dbReference type="Proteomes" id="UP001320209"/>
    </source>
</evidence>
<dbReference type="Gene3D" id="2.130.10.10">
    <property type="entry name" value="YVTN repeat-like/Quinoprotein amine dehydrogenase"/>
    <property type="match status" value="1"/>
</dbReference>
<name>A0ABM7V9R3_9PROT</name>
<evidence type="ECO:0000259" key="1">
    <source>
        <dbReference type="Pfam" id="PF13360"/>
    </source>
</evidence>
<keyword evidence="3" id="KW-1185">Reference proteome</keyword>
<dbReference type="InterPro" id="IPR002372">
    <property type="entry name" value="PQQ_rpt_dom"/>
</dbReference>
<accession>A0ABM7V9R3</accession>
<dbReference type="EMBL" id="AP025225">
    <property type="protein sequence ID" value="BDB96543.1"/>
    <property type="molecule type" value="Genomic_DNA"/>
</dbReference>
<reference evidence="2" key="1">
    <citation type="submission" date="2021-10" db="EMBL/GenBank/DDBJ databases">
        <title>Genome Sequence of The Candidatus Hydrogeosomobacter endosymbioticus, an Intracellular Bacterial Symbiont of the Anaerobic Ciliate GW7.</title>
        <authorList>
            <person name="Shiohama Y."/>
            <person name="Shinzato N."/>
        </authorList>
    </citation>
    <scope>NUCLEOTIDE SEQUENCE [LARGE SCALE GENOMIC DNA]</scope>
    <source>
        <strain evidence="2">200920</strain>
    </source>
</reference>
<gene>
    <name evidence="2" type="ORF">HYD_6760</name>
</gene>
<dbReference type="PANTHER" id="PTHR34512:SF30">
    <property type="entry name" value="OUTER MEMBRANE PROTEIN ASSEMBLY FACTOR BAMB"/>
    <property type="match status" value="1"/>
</dbReference>
<protein>
    <submittedName>
        <fullName evidence="2">Pyrrolo-quinoline quinone</fullName>
    </submittedName>
</protein>
<dbReference type="PROSITE" id="PS51257">
    <property type="entry name" value="PROKAR_LIPOPROTEIN"/>
    <property type="match status" value="1"/>
</dbReference>
<dbReference type="InterPro" id="IPR015943">
    <property type="entry name" value="WD40/YVTN_repeat-like_dom_sf"/>
</dbReference>